<gene>
    <name evidence="1" type="ORF">FDG2_4591</name>
</gene>
<dbReference type="AlphaFoldDB" id="A0A1C3P6X5"/>
<proteinExistence type="predicted"/>
<dbReference type="EMBL" id="FLUV01001919">
    <property type="protein sequence ID" value="SBW25549.1"/>
    <property type="molecule type" value="Genomic_DNA"/>
</dbReference>
<accession>A0A1C3P6X5</accession>
<keyword evidence="2" id="KW-1185">Reference proteome</keyword>
<dbReference type="Proteomes" id="UP000199013">
    <property type="component" value="Unassembled WGS sequence"/>
</dbReference>
<protein>
    <submittedName>
        <fullName evidence="1">Uncharacterized protein</fullName>
    </submittedName>
</protein>
<reference evidence="2" key="1">
    <citation type="submission" date="2016-02" db="EMBL/GenBank/DDBJ databases">
        <authorList>
            <person name="Wibberg D."/>
        </authorList>
    </citation>
    <scope>NUCLEOTIDE SEQUENCE [LARGE SCALE GENOMIC DNA]</scope>
</reference>
<organism evidence="1 2">
    <name type="scientific">Candidatus Protofrankia californiensis</name>
    <dbReference type="NCBI Taxonomy" id="1839754"/>
    <lineage>
        <taxon>Bacteria</taxon>
        <taxon>Bacillati</taxon>
        <taxon>Actinomycetota</taxon>
        <taxon>Actinomycetes</taxon>
        <taxon>Frankiales</taxon>
        <taxon>Frankiaceae</taxon>
        <taxon>Protofrankia</taxon>
    </lineage>
</organism>
<name>A0A1C3P6X5_9ACTN</name>
<evidence type="ECO:0000313" key="2">
    <source>
        <dbReference type="Proteomes" id="UP000199013"/>
    </source>
</evidence>
<evidence type="ECO:0000313" key="1">
    <source>
        <dbReference type="EMBL" id="SBW25549.1"/>
    </source>
</evidence>
<sequence length="83" mass="8962">MIFVAGGMDFGPDGSNTPQVPCDSWMSGVACMGTSRWVERRVGLRELTKEQTRSPLVTVTPRLSAGRRCSTTIVDEITAGSEN</sequence>